<dbReference type="Pfam" id="PF12894">
    <property type="entry name" value="ANAPC4_WD40"/>
    <property type="match status" value="1"/>
</dbReference>
<dbReference type="InterPro" id="IPR001680">
    <property type="entry name" value="WD40_rpt"/>
</dbReference>
<feature type="domain" description="Anaphase-promoting complex subunit 4-like WD40" evidence="2">
    <location>
        <begin position="1"/>
        <end position="45"/>
    </location>
</feature>
<dbReference type="Gene3D" id="2.130.10.10">
    <property type="entry name" value="YVTN repeat-like/Quinoprotein amine dehydrogenase"/>
    <property type="match status" value="1"/>
</dbReference>
<name>A0A815UVY5_9BILA</name>
<dbReference type="EMBL" id="CAJNOE010006600">
    <property type="protein sequence ID" value="CAF1524312.1"/>
    <property type="molecule type" value="Genomic_DNA"/>
</dbReference>
<dbReference type="PROSITE" id="PS50082">
    <property type="entry name" value="WD_REPEATS_2"/>
    <property type="match status" value="1"/>
</dbReference>
<dbReference type="AlphaFoldDB" id="A0A815UVY5"/>
<dbReference type="InterPro" id="IPR015943">
    <property type="entry name" value="WD40/YVTN_repeat-like_dom_sf"/>
</dbReference>
<feature type="non-terminal residue" evidence="3">
    <location>
        <position position="46"/>
    </location>
</feature>
<dbReference type="InterPro" id="IPR024977">
    <property type="entry name" value="Apc4-like_WD40_dom"/>
</dbReference>
<accession>A0A815UVY5</accession>
<feature type="repeat" description="WD" evidence="1">
    <location>
        <begin position="1"/>
        <end position="32"/>
    </location>
</feature>
<reference evidence="3" key="1">
    <citation type="submission" date="2021-02" db="EMBL/GenBank/DDBJ databases">
        <authorList>
            <person name="Nowell W R."/>
        </authorList>
    </citation>
    <scope>NUCLEOTIDE SEQUENCE</scope>
</reference>
<comment type="caution">
    <text evidence="3">The sequence shown here is derived from an EMBL/GenBank/DDBJ whole genome shotgun (WGS) entry which is preliminary data.</text>
</comment>
<dbReference type="PANTHER" id="PTHR19863:SF5">
    <property type="entry name" value="WD REPEAT-CONTAINING PROTEIN 47"/>
    <property type="match status" value="1"/>
</dbReference>
<dbReference type="Proteomes" id="UP000663860">
    <property type="component" value="Unassembled WGS sequence"/>
</dbReference>
<protein>
    <recommendedName>
        <fullName evidence="2">Anaphase-promoting complex subunit 4-like WD40 domain-containing protein</fullName>
    </recommendedName>
</protein>
<evidence type="ECO:0000313" key="4">
    <source>
        <dbReference type="Proteomes" id="UP000663860"/>
    </source>
</evidence>
<organism evidence="3 4">
    <name type="scientific">Adineta steineri</name>
    <dbReference type="NCBI Taxonomy" id="433720"/>
    <lineage>
        <taxon>Eukaryota</taxon>
        <taxon>Metazoa</taxon>
        <taxon>Spiralia</taxon>
        <taxon>Gnathifera</taxon>
        <taxon>Rotifera</taxon>
        <taxon>Eurotatoria</taxon>
        <taxon>Bdelloidea</taxon>
        <taxon>Adinetida</taxon>
        <taxon>Adinetidae</taxon>
        <taxon>Adineta</taxon>
    </lineage>
</organism>
<dbReference type="PANTHER" id="PTHR19863">
    <property type="entry name" value="NEMITIN (NEURONAL ENRICHED MAP INTERACTING PROTEIN) HOMOLOG"/>
    <property type="match status" value="1"/>
</dbReference>
<evidence type="ECO:0000313" key="3">
    <source>
        <dbReference type="EMBL" id="CAF1524312.1"/>
    </source>
</evidence>
<evidence type="ECO:0000259" key="2">
    <source>
        <dbReference type="Pfam" id="PF12894"/>
    </source>
</evidence>
<dbReference type="SUPFAM" id="SSF50978">
    <property type="entry name" value="WD40 repeat-like"/>
    <property type="match status" value="1"/>
</dbReference>
<evidence type="ECO:0000256" key="1">
    <source>
        <dbReference type="PROSITE-ProRule" id="PRU00221"/>
    </source>
</evidence>
<dbReference type="InterPro" id="IPR036322">
    <property type="entry name" value="WD40_repeat_dom_sf"/>
</dbReference>
<sequence>MAWSPTGQLLAAGYEDASCLLYDLRGKRVVQAYQPHSNEIRSVRFF</sequence>
<keyword evidence="1" id="KW-0853">WD repeat</keyword>
<proteinExistence type="predicted"/>
<dbReference type="InterPro" id="IPR040067">
    <property type="entry name" value="WDR47"/>
</dbReference>
<gene>
    <name evidence="3" type="ORF">IZO911_LOCUS45939</name>
</gene>